<protein>
    <recommendedName>
        <fullName evidence="7">dihydropyrimidinase</fullName>
        <ecNumber evidence="7">3.5.2.2</ecNumber>
    </recommendedName>
</protein>
<dbReference type="RefSeq" id="XP_001304645.1">
    <property type="nucleotide sequence ID" value="XM_001304644.1"/>
</dbReference>
<keyword evidence="5" id="KW-0378">Hydrolase</keyword>
<dbReference type="GO" id="GO:0005829">
    <property type="term" value="C:cytosol"/>
    <property type="evidence" value="ECO:0000318"/>
    <property type="project" value="GO_Central"/>
</dbReference>
<feature type="domain" description="Amidohydrolase-related" evidence="9">
    <location>
        <begin position="51"/>
        <end position="438"/>
    </location>
</feature>
<dbReference type="STRING" id="5722.A2FTP3"/>
<dbReference type="Gene3D" id="3.20.20.140">
    <property type="entry name" value="Metal-dependent hydrolases"/>
    <property type="match status" value="1"/>
</dbReference>
<dbReference type="VEuPathDB" id="TrichDB:TVAGG3_0611630"/>
<reference evidence="10" key="2">
    <citation type="journal article" date="2007" name="Science">
        <title>Draft genome sequence of the sexually transmitted pathogen Trichomonas vaginalis.</title>
        <authorList>
            <person name="Carlton J.M."/>
            <person name="Hirt R.P."/>
            <person name="Silva J.C."/>
            <person name="Delcher A.L."/>
            <person name="Schatz M."/>
            <person name="Zhao Q."/>
            <person name="Wortman J.R."/>
            <person name="Bidwell S.L."/>
            <person name="Alsmark U.C.M."/>
            <person name="Besteiro S."/>
            <person name="Sicheritz-Ponten T."/>
            <person name="Noel C.J."/>
            <person name="Dacks J.B."/>
            <person name="Foster P.G."/>
            <person name="Simillion C."/>
            <person name="Van de Peer Y."/>
            <person name="Miranda-Saavedra D."/>
            <person name="Barton G.J."/>
            <person name="Westrop G.D."/>
            <person name="Mueller S."/>
            <person name="Dessi D."/>
            <person name="Fiori P.L."/>
            <person name="Ren Q."/>
            <person name="Paulsen I."/>
            <person name="Zhang H."/>
            <person name="Bastida-Corcuera F.D."/>
            <person name="Simoes-Barbosa A."/>
            <person name="Brown M.T."/>
            <person name="Hayes R.D."/>
            <person name="Mukherjee M."/>
            <person name="Okumura C.Y."/>
            <person name="Schneider R."/>
            <person name="Smith A.J."/>
            <person name="Vanacova S."/>
            <person name="Villalvazo M."/>
            <person name="Haas B.J."/>
            <person name="Pertea M."/>
            <person name="Feldblyum T.V."/>
            <person name="Utterback T.R."/>
            <person name="Shu C.L."/>
            <person name="Osoegawa K."/>
            <person name="de Jong P.J."/>
            <person name="Hrdy I."/>
            <person name="Horvathova L."/>
            <person name="Zubacova Z."/>
            <person name="Dolezal P."/>
            <person name="Malik S.B."/>
            <person name="Logsdon J.M. Jr."/>
            <person name="Henze K."/>
            <person name="Gupta A."/>
            <person name="Wang C.C."/>
            <person name="Dunne R.L."/>
            <person name="Upcroft J.A."/>
            <person name="Upcroft P."/>
            <person name="White O."/>
            <person name="Salzberg S.L."/>
            <person name="Tang P."/>
            <person name="Chiu C.-H."/>
            <person name="Lee Y.-S."/>
            <person name="Embley T.M."/>
            <person name="Coombs G.H."/>
            <person name="Mottram J.C."/>
            <person name="Tachezy J."/>
            <person name="Fraser-Liggett C.M."/>
            <person name="Johnson P.J."/>
        </authorList>
    </citation>
    <scope>NUCLEOTIDE SEQUENCE [LARGE SCALE GENOMIC DNA]</scope>
    <source>
        <strain evidence="10">G3</strain>
    </source>
</reference>
<evidence type="ECO:0000256" key="5">
    <source>
        <dbReference type="ARBA" id="ARBA00022801"/>
    </source>
</evidence>
<dbReference type="eggNOG" id="KOG2584">
    <property type="taxonomic scope" value="Eukaryota"/>
</dbReference>
<evidence type="ECO:0000256" key="3">
    <source>
        <dbReference type="ARBA" id="ARBA00022553"/>
    </source>
</evidence>
<sequence>MSSLLIKNGTIVNADSEAIGDVLIKDGKIVSVSQNLAAPEGAKIIDATGKYVCPGGIDPHTHIEMPLGNFNTSDDWVHATRAAVAGGTTCVIDFIPVAKGESHSEWIDKWEKTATKSTIDYSLHMSVVDWNDEVKAALEKAIAHGINSAKCYLAYKGRIMLDSDQDFLQFFEFAGKHGMLPMAHCEDGEIITYMAADLVAQGKTQPKWHPESRPAWCEGSAAKHAAGYAAAAHSPLYIVHNTCIDALNVVANFNAGEYPVIGETTICHLTLTKEINSNPNFDIAAGAVLSPPLRTEADRQALWGGFRKGILKTIATDHCPIDLQYKRRGMDDFRKIPNGCPAIEERMVLAWNYGVDKGLISPMEYVQATSTNAAKIFGLWPQKGAIQEGSDADIVIIDPKAKRTINHDSQKSAVDYNLWEGLEVTGVPVMTLSRGEIVWEVEVKDGIAQYKEGKLTATEGRGHFIARKAFVPYVYGRKIQH</sequence>
<dbReference type="Proteomes" id="UP000001542">
    <property type="component" value="Unassembled WGS sequence"/>
</dbReference>
<dbReference type="GO" id="GO:0004157">
    <property type="term" value="F:dihydropyrimidinase activity"/>
    <property type="evidence" value="ECO:0000318"/>
    <property type="project" value="GO_Central"/>
</dbReference>
<proteinExistence type="inferred from homology"/>
<name>A2FTP3_TRIV3</name>
<keyword evidence="11" id="KW-1185">Reference proteome</keyword>
<dbReference type="Gene3D" id="2.30.40.10">
    <property type="entry name" value="Urease, subunit C, domain 1"/>
    <property type="match status" value="1"/>
</dbReference>
<dbReference type="InParanoid" id="A2FTP3"/>
<evidence type="ECO:0000256" key="6">
    <source>
        <dbReference type="ARBA" id="ARBA00036696"/>
    </source>
</evidence>
<evidence type="ECO:0000256" key="8">
    <source>
        <dbReference type="PIRSR" id="PIRSR611778-50"/>
    </source>
</evidence>
<reference evidence="10" key="1">
    <citation type="submission" date="2006-10" db="EMBL/GenBank/DDBJ databases">
        <authorList>
            <person name="Amadeo P."/>
            <person name="Zhao Q."/>
            <person name="Wortman J."/>
            <person name="Fraser-Liggett C."/>
            <person name="Carlton J."/>
        </authorList>
    </citation>
    <scope>NUCLEOTIDE SEQUENCE</scope>
    <source>
        <strain evidence="10">G3</strain>
    </source>
</reference>
<gene>
    <name evidence="10" type="ORF">TVAG_384390</name>
</gene>
<evidence type="ECO:0000256" key="2">
    <source>
        <dbReference type="ARBA" id="ARBA00008829"/>
    </source>
</evidence>
<dbReference type="OMA" id="SAETHHM"/>
<dbReference type="KEGG" id="tva:4749417"/>
<keyword evidence="3" id="KW-0597">Phosphoprotein</keyword>
<evidence type="ECO:0000313" key="10">
    <source>
        <dbReference type="EMBL" id="EAX91715.1"/>
    </source>
</evidence>
<evidence type="ECO:0000256" key="4">
    <source>
        <dbReference type="ARBA" id="ARBA00022723"/>
    </source>
</evidence>
<comment type="cofactor">
    <cofactor evidence="1">
        <name>Zn(2+)</name>
        <dbReference type="ChEBI" id="CHEBI:29105"/>
    </cofactor>
</comment>
<dbReference type="GO" id="GO:0006208">
    <property type="term" value="P:pyrimidine nucleobase catabolic process"/>
    <property type="evidence" value="ECO:0000318"/>
    <property type="project" value="GO_Central"/>
</dbReference>
<dbReference type="SUPFAM" id="SSF51338">
    <property type="entry name" value="Composite domain of metallo-dependent hydrolases"/>
    <property type="match status" value="1"/>
</dbReference>
<dbReference type="EMBL" id="DS114015">
    <property type="protein sequence ID" value="EAX91715.1"/>
    <property type="molecule type" value="Genomic_DNA"/>
</dbReference>
<evidence type="ECO:0000259" key="9">
    <source>
        <dbReference type="Pfam" id="PF01979"/>
    </source>
</evidence>
<dbReference type="GO" id="GO:0046872">
    <property type="term" value="F:metal ion binding"/>
    <property type="evidence" value="ECO:0007669"/>
    <property type="project" value="UniProtKB-KW"/>
</dbReference>
<dbReference type="NCBIfam" id="TIGR02033">
    <property type="entry name" value="D-hydantoinase"/>
    <property type="match status" value="1"/>
</dbReference>
<dbReference type="InterPro" id="IPR011059">
    <property type="entry name" value="Metal-dep_hydrolase_composite"/>
</dbReference>
<dbReference type="PANTHER" id="PTHR11647:SF1">
    <property type="entry name" value="COLLAPSIN RESPONSE MEDIATOR PROTEIN"/>
    <property type="match status" value="1"/>
</dbReference>
<dbReference type="SUPFAM" id="SSF51556">
    <property type="entry name" value="Metallo-dependent hydrolases"/>
    <property type="match status" value="1"/>
</dbReference>
<dbReference type="MEROPS" id="M38.976"/>
<dbReference type="Pfam" id="PF01979">
    <property type="entry name" value="Amidohydro_1"/>
    <property type="match status" value="1"/>
</dbReference>
<dbReference type="InterPro" id="IPR032466">
    <property type="entry name" value="Metal_Hydrolase"/>
</dbReference>
<dbReference type="EC" id="3.5.2.2" evidence="7"/>
<dbReference type="InterPro" id="IPR050378">
    <property type="entry name" value="Metallo-dep_Hydrolases_sf"/>
</dbReference>
<dbReference type="OrthoDB" id="10258955at2759"/>
<accession>A2FTP3</accession>
<dbReference type="InterPro" id="IPR011778">
    <property type="entry name" value="Hydantoinase/dihydroPyrase"/>
</dbReference>
<organism evidence="10 11">
    <name type="scientific">Trichomonas vaginalis (strain ATCC PRA-98 / G3)</name>
    <dbReference type="NCBI Taxonomy" id="412133"/>
    <lineage>
        <taxon>Eukaryota</taxon>
        <taxon>Metamonada</taxon>
        <taxon>Parabasalia</taxon>
        <taxon>Trichomonadida</taxon>
        <taxon>Trichomonadidae</taxon>
        <taxon>Trichomonas</taxon>
    </lineage>
</organism>
<dbReference type="CDD" id="cd01314">
    <property type="entry name" value="D-HYD"/>
    <property type="match status" value="1"/>
</dbReference>
<dbReference type="InterPro" id="IPR006680">
    <property type="entry name" value="Amidohydro-rel"/>
</dbReference>
<dbReference type="SMR" id="A2FTP3"/>
<comment type="PTM">
    <text evidence="8">Carbamylation allows a single lysine to coordinate two divalent metal cations.</text>
</comment>
<comment type="similarity">
    <text evidence="2">Belongs to the metallo-dependent hydrolases superfamily. Hydantoinase/dihydropyrimidinase family.</text>
</comment>
<evidence type="ECO:0000256" key="7">
    <source>
        <dbReference type="ARBA" id="ARBA00039113"/>
    </source>
</evidence>
<dbReference type="VEuPathDB" id="TrichDB:TVAG_384390"/>
<evidence type="ECO:0000313" key="11">
    <source>
        <dbReference type="Proteomes" id="UP000001542"/>
    </source>
</evidence>
<dbReference type="PANTHER" id="PTHR11647">
    <property type="entry name" value="HYDRANTOINASE/DIHYDROPYRIMIDINASE FAMILY MEMBER"/>
    <property type="match status" value="1"/>
</dbReference>
<feature type="modified residue" description="N6-carboxylysine" evidence="8">
    <location>
        <position position="150"/>
    </location>
</feature>
<dbReference type="FunFam" id="3.20.20.140:FF:000217">
    <property type="entry name" value="Dihydropyrimidinase-related protein 1"/>
    <property type="match status" value="1"/>
</dbReference>
<comment type="catalytic activity">
    <reaction evidence="6">
        <text>5,6-dihydrouracil + H2O = 3-(carbamoylamino)propanoate + H(+)</text>
        <dbReference type="Rhea" id="RHEA:16121"/>
        <dbReference type="ChEBI" id="CHEBI:11892"/>
        <dbReference type="ChEBI" id="CHEBI:15377"/>
        <dbReference type="ChEBI" id="CHEBI:15378"/>
        <dbReference type="ChEBI" id="CHEBI:15901"/>
        <dbReference type="EC" id="3.5.2.2"/>
    </reaction>
</comment>
<dbReference type="AlphaFoldDB" id="A2FTP3"/>
<keyword evidence="4" id="KW-0479">Metal-binding</keyword>
<evidence type="ECO:0000256" key="1">
    <source>
        <dbReference type="ARBA" id="ARBA00001947"/>
    </source>
</evidence>